<proteinExistence type="predicted"/>
<name>A0A6A6E8M2_9PEZI</name>
<reference evidence="2" key="1">
    <citation type="journal article" date="2020" name="Stud. Mycol.">
        <title>101 Dothideomycetes genomes: a test case for predicting lifestyles and emergence of pathogens.</title>
        <authorList>
            <person name="Haridas S."/>
            <person name="Albert R."/>
            <person name="Binder M."/>
            <person name="Bloem J."/>
            <person name="Labutti K."/>
            <person name="Salamov A."/>
            <person name="Andreopoulos B."/>
            <person name="Baker S."/>
            <person name="Barry K."/>
            <person name="Bills G."/>
            <person name="Bluhm B."/>
            <person name="Cannon C."/>
            <person name="Castanera R."/>
            <person name="Culley D."/>
            <person name="Daum C."/>
            <person name="Ezra D."/>
            <person name="Gonzalez J."/>
            <person name="Henrissat B."/>
            <person name="Kuo A."/>
            <person name="Liang C."/>
            <person name="Lipzen A."/>
            <person name="Lutzoni F."/>
            <person name="Magnuson J."/>
            <person name="Mondo S."/>
            <person name="Nolan M."/>
            <person name="Ohm R."/>
            <person name="Pangilinan J."/>
            <person name="Park H.-J."/>
            <person name="Ramirez L."/>
            <person name="Alfaro M."/>
            <person name="Sun H."/>
            <person name="Tritt A."/>
            <person name="Yoshinaga Y."/>
            <person name="Zwiers L.-H."/>
            <person name="Turgeon B."/>
            <person name="Goodwin S."/>
            <person name="Spatafora J."/>
            <person name="Crous P."/>
            <person name="Grigoriev I."/>
        </authorList>
    </citation>
    <scope>NUCLEOTIDE SEQUENCE</scope>
    <source>
        <strain evidence="2">CBS 207.26</strain>
    </source>
</reference>
<dbReference type="AlphaFoldDB" id="A0A6A6E8M2"/>
<feature type="region of interest" description="Disordered" evidence="1">
    <location>
        <begin position="29"/>
        <end position="54"/>
    </location>
</feature>
<dbReference type="EMBL" id="ML994624">
    <property type="protein sequence ID" value="KAF2188144.1"/>
    <property type="molecule type" value="Genomic_DNA"/>
</dbReference>
<evidence type="ECO:0000313" key="2">
    <source>
        <dbReference type="EMBL" id="KAF2188144.1"/>
    </source>
</evidence>
<protein>
    <submittedName>
        <fullName evidence="2">Uncharacterized protein</fullName>
    </submittedName>
</protein>
<keyword evidence="3" id="KW-1185">Reference proteome</keyword>
<organism evidence="2 3">
    <name type="scientific">Zopfia rhizophila CBS 207.26</name>
    <dbReference type="NCBI Taxonomy" id="1314779"/>
    <lineage>
        <taxon>Eukaryota</taxon>
        <taxon>Fungi</taxon>
        <taxon>Dikarya</taxon>
        <taxon>Ascomycota</taxon>
        <taxon>Pezizomycotina</taxon>
        <taxon>Dothideomycetes</taxon>
        <taxon>Dothideomycetes incertae sedis</taxon>
        <taxon>Zopfiaceae</taxon>
        <taxon>Zopfia</taxon>
    </lineage>
</organism>
<feature type="compositionally biased region" description="Low complexity" evidence="1">
    <location>
        <begin position="29"/>
        <end position="49"/>
    </location>
</feature>
<evidence type="ECO:0000313" key="3">
    <source>
        <dbReference type="Proteomes" id="UP000800200"/>
    </source>
</evidence>
<evidence type="ECO:0000256" key="1">
    <source>
        <dbReference type="SAM" id="MobiDB-lite"/>
    </source>
</evidence>
<accession>A0A6A6E8M2</accession>
<dbReference type="Proteomes" id="UP000800200">
    <property type="component" value="Unassembled WGS sequence"/>
</dbReference>
<gene>
    <name evidence="2" type="ORF">K469DRAFT_90124</name>
</gene>
<sequence>MPFQGSDGTWWSDDRRYYRAGDQWILYQKASSSGASSQQDQSSSQQASSTGTPLGTVAASNVAAALSTFPQTSTAPYQQQPQLVFGKNRQTPGEAAVPAITLDPKFRDAASRNLMIWGFTKGMDDMANGRA</sequence>